<proteinExistence type="predicted"/>
<dbReference type="Pfam" id="PF13289">
    <property type="entry name" value="SIR2_2"/>
    <property type="match status" value="1"/>
</dbReference>
<dbReference type="EMBL" id="QICM01000038">
    <property type="protein sequence ID" value="PXV62138.1"/>
    <property type="molecule type" value="Genomic_DNA"/>
</dbReference>
<comment type="caution">
    <text evidence="2">The sequence shown here is derived from an EMBL/GenBank/DDBJ whole genome shotgun (WGS) entry which is preliminary data.</text>
</comment>
<dbReference type="AlphaFoldDB" id="A0A318E341"/>
<dbReference type="SUPFAM" id="SSF52467">
    <property type="entry name" value="DHS-like NAD/FAD-binding domain"/>
    <property type="match status" value="1"/>
</dbReference>
<dbReference type="InterPro" id="IPR029035">
    <property type="entry name" value="DHS-like_NAD/FAD-binding_dom"/>
</dbReference>
<dbReference type="RefSeq" id="WP_110301254.1">
    <property type="nucleotide sequence ID" value="NZ_QICM01000038.1"/>
</dbReference>
<name>A0A318E341_9FIRM</name>
<dbReference type="GO" id="GO:0016740">
    <property type="term" value="F:transferase activity"/>
    <property type="evidence" value="ECO:0007669"/>
    <property type="project" value="UniProtKB-KW"/>
</dbReference>
<evidence type="ECO:0000313" key="2">
    <source>
        <dbReference type="EMBL" id="PXV62138.1"/>
    </source>
</evidence>
<sequence length="414" mass="48765">MTKKIFILGAGASRPAGIPIQSNMINEIFSLNKEQLQKKNKEDLSFIDSKNDLFSQFALFNKSRKIFARFLIKNFGDMDLKEKIFKIDKNSEHENSNLEKIWSQIFDQLIEINISLENIFTIIDKAIGENSFFQNYSINDLKKVQLALDKCLIYILSYYTPSENHLYEQISEYFASEANSGNQPVIISLNWDTIIDNFLFNKTFSDDIIVDYCTDCYNIDTGRVINRKSENKIKLLKLHGSINWLICRNCFKLYAQHDQILALSTLMDKTDQNNCHFCSELERANELESSIITPTYIKNFENLHYQRIWRDAFNELAKADEVIFIGYSFPEADYELRYLLKKAIKKQTKIKVILYKTDNPEYYSDKINNQDLEFVRGRLELPEKRYSSFFNKNNLKFNYKGIKDFFQKEEAKND</sequence>
<dbReference type="Proteomes" id="UP000247389">
    <property type="component" value="Unassembled WGS sequence"/>
</dbReference>
<dbReference type="InterPro" id="IPR026591">
    <property type="entry name" value="Sirtuin_cat_small_dom_sf"/>
</dbReference>
<evidence type="ECO:0000313" key="3">
    <source>
        <dbReference type="Proteomes" id="UP000247389"/>
    </source>
</evidence>
<organism evidence="2 3">
    <name type="scientific">Halanaerobium congolense</name>
    <dbReference type="NCBI Taxonomy" id="54121"/>
    <lineage>
        <taxon>Bacteria</taxon>
        <taxon>Bacillati</taxon>
        <taxon>Bacillota</taxon>
        <taxon>Clostridia</taxon>
        <taxon>Halanaerobiales</taxon>
        <taxon>Halanaerobiaceae</taxon>
        <taxon>Halanaerobium</taxon>
    </lineage>
</organism>
<protein>
    <submittedName>
        <fullName evidence="2">SIR2-like protein</fullName>
    </submittedName>
</protein>
<keyword evidence="1" id="KW-0808">Transferase</keyword>
<gene>
    <name evidence="2" type="ORF">C8C78_1389</name>
</gene>
<accession>A0A318E341</accession>
<reference evidence="2 3" key="1">
    <citation type="submission" date="2018-04" db="EMBL/GenBank/DDBJ databases">
        <title>Subsurface microbial communities from deep shales in Ohio and West Virginia, USA.</title>
        <authorList>
            <person name="Wrighton K."/>
        </authorList>
    </citation>
    <scope>NUCLEOTIDE SEQUENCE [LARGE SCALE GENOMIC DNA]</scope>
    <source>
        <strain evidence="2 3">MSL28</strain>
    </source>
</reference>
<dbReference type="Gene3D" id="3.40.50.1220">
    <property type="entry name" value="TPP-binding domain"/>
    <property type="match status" value="1"/>
</dbReference>
<evidence type="ECO:0000256" key="1">
    <source>
        <dbReference type="ARBA" id="ARBA00022679"/>
    </source>
</evidence>
<dbReference type="Gene3D" id="3.30.1600.10">
    <property type="entry name" value="SIR2/SIRT2 'Small Domain"/>
    <property type="match status" value="1"/>
</dbReference>